<feature type="domain" description="T6SS Phospholipase effector Tle1-like catalytic" evidence="2">
    <location>
        <begin position="196"/>
        <end position="290"/>
    </location>
</feature>
<reference evidence="3 4" key="1">
    <citation type="submission" date="2020-08" db="EMBL/GenBank/DDBJ databases">
        <title>Functional genomics of gut bacteria from endangered species of beetles.</title>
        <authorList>
            <person name="Carlos-Shanley C."/>
        </authorList>
    </citation>
    <scope>NUCLEOTIDE SEQUENCE [LARGE SCALE GENOMIC DNA]</scope>
    <source>
        <strain evidence="3 4">S00136</strain>
    </source>
</reference>
<feature type="region of interest" description="Disordered" evidence="1">
    <location>
        <begin position="1"/>
        <end position="20"/>
    </location>
</feature>
<feature type="compositionally biased region" description="Polar residues" evidence="1">
    <location>
        <begin position="31"/>
        <end position="42"/>
    </location>
</feature>
<dbReference type="Proteomes" id="UP000589738">
    <property type="component" value="Unassembled WGS sequence"/>
</dbReference>
<dbReference type="AlphaFoldDB" id="A0A841NBS5"/>
<name>A0A841NBS5_9FLAO</name>
<evidence type="ECO:0000256" key="1">
    <source>
        <dbReference type="SAM" id="MobiDB-lite"/>
    </source>
</evidence>
<dbReference type="Pfam" id="PF09994">
    <property type="entry name" value="T6SS_Tle1-like_cat"/>
    <property type="match status" value="1"/>
</dbReference>
<dbReference type="PANTHER" id="PTHR33840">
    <property type="match status" value="1"/>
</dbReference>
<evidence type="ECO:0000259" key="2">
    <source>
        <dbReference type="Pfam" id="PF09994"/>
    </source>
</evidence>
<protein>
    <recommendedName>
        <fullName evidence="2">T6SS Phospholipase effector Tle1-like catalytic domain-containing protein</fullName>
    </recommendedName>
</protein>
<gene>
    <name evidence="3" type="ORF">HNP36_001873</name>
</gene>
<dbReference type="RefSeq" id="WP_184158173.1">
    <property type="nucleotide sequence ID" value="NZ_JACHLC010000001.1"/>
</dbReference>
<evidence type="ECO:0000313" key="4">
    <source>
        <dbReference type="Proteomes" id="UP000589738"/>
    </source>
</evidence>
<proteinExistence type="predicted"/>
<accession>A0A841NBS5</accession>
<evidence type="ECO:0000313" key="3">
    <source>
        <dbReference type="EMBL" id="MBB6370820.1"/>
    </source>
</evidence>
<sequence>MSEENIVFSDYSPSSPPKGQIDIRIGIFFDGTQNNRNNTQAGGNEPGHKPTPEQREAYNKYSNKEDDSYTNDLSNVARKEYWYKENKSKSVGKIYIEGIGTENSLGDKDKKLDHKGVAYGSGSTGIRAKVEKGCTEALDVIKTLKGNFEINIITFDVYGFSRGAAAARHFTFEVTQTKPKNGLLGSLLEGGGIKYEAIKIRFLGIYDTVSSYDPNAKESTISPDFTNDVTELHLNTLKAQKIIHLAASDEHRENFMLTRVRLAGGTDYFLPGVHSDVGGCYTHNMSENKQIMDFDNTWRDGLSDEQYDTILNNDLNNLIEQGWFKRSEVTGPNSWHETFINRAKISNRYSFIPLHIMSEMTNKNYSDTIDVENIRKAYKIPNGSEDKYYPLDLTKLKKRLDDYVNGAAPSMTYYTNRQIEDLRKQLAAKKITAQKFNQIVEDHNLLIYLRNRYLHWNSKFGAIGYRPNFRLDTANLQVIRSRRMAPNS</sequence>
<organism evidence="3 4">
    <name type="scientific">Chryseobacterium shigense</name>
    <dbReference type="NCBI Taxonomy" id="297244"/>
    <lineage>
        <taxon>Bacteria</taxon>
        <taxon>Pseudomonadati</taxon>
        <taxon>Bacteroidota</taxon>
        <taxon>Flavobacteriia</taxon>
        <taxon>Flavobacteriales</taxon>
        <taxon>Weeksellaceae</taxon>
        <taxon>Chryseobacterium group</taxon>
        <taxon>Chryseobacterium</taxon>
    </lineage>
</organism>
<feature type="region of interest" description="Disordered" evidence="1">
    <location>
        <begin position="31"/>
        <end position="54"/>
    </location>
</feature>
<dbReference type="PANTHER" id="PTHR33840:SF1">
    <property type="entry name" value="TLE1 PHOSPHOLIPASE DOMAIN-CONTAINING PROTEIN"/>
    <property type="match status" value="1"/>
</dbReference>
<comment type="caution">
    <text evidence="3">The sequence shown here is derived from an EMBL/GenBank/DDBJ whole genome shotgun (WGS) entry which is preliminary data.</text>
</comment>
<keyword evidence="4" id="KW-1185">Reference proteome</keyword>
<dbReference type="EMBL" id="JACHLC010000001">
    <property type="protein sequence ID" value="MBB6370820.1"/>
    <property type="molecule type" value="Genomic_DNA"/>
</dbReference>
<dbReference type="InterPro" id="IPR018712">
    <property type="entry name" value="Tle1-like_cat"/>
</dbReference>